<evidence type="ECO:0000313" key="1">
    <source>
        <dbReference type="EMBL" id="QHS93641.1"/>
    </source>
</evidence>
<dbReference type="AlphaFoldDB" id="A0A6C0BPE0"/>
<proteinExistence type="predicted"/>
<name>A0A6C0BPE0_9ZZZZ</name>
<sequence>MPQRKAYQTAVAGITFRFGGDILKAQPNE</sequence>
<reference evidence="1" key="1">
    <citation type="journal article" date="2020" name="Nature">
        <title>Giant virus diversity and host interactions through global metagenomics.</title>
        <authorList>
            <person name="Schulz F."/>
            <person name="Roux S."/>
            <person name="Paez-Espino D."/>
            <person name="Jungbluth S."/>
            <person name="Walsh D.A."/>
            <person name="Denef V.J."/>
            <person name="McMahon K.D."/>
            <person name="Konstantinidis K.T."/>
            <person name="Eloe-Fadrosh E.A."/>
            <person name="Kyrpides N.C."/>
            <person name="Woyke T."/>
        </authorList>
    </citation>
    <scope>NUCLEOTIDE SEQUENCE</scope>
    <source>
        <strain evidence="1">GVMAG-M-3300018080-19</strain>
    </source>
</reference>
<organism evidence="1">
    <name type="scientific">viral metagenome</name>
    <dbReference type="NCBI Taxonomy" id="1070528"/>
    <lineage>
        <taxon>unclassified sequences</taxon>
        <taxon>metagenomes</taxon>
        <taxon>organismal metagenomes</taxon>
    </lineage>
</organism>
<dbReference type="EMBL" id="MN739208">
    <property type="protein sequence ID" value="QHS93641.1"/>
    <property type="molecule type" value="Genomic_DNA"/>
</dbReference>
<protein>
    <submittedName>
        <fullName evidence="1">Uncharacterized protein</fullName>
    </submittedName>
</protein>
<accession>A0A6C0BPE0</accession>